<protein>
    <recommendedName>
        <fullName evidence="5">CUB domain-containing protein</fullName>
    </recommendedName>
</protein>
<evidence type="ECO:0000256" key="3">
    <source>
        <dbReference type="SAM" id="MobiDB-lite"/>
    </source>
</evidence>
<feature type="compositionally biased region" description="Polar residues" evidence="3">
    <location>
        <begin position="221"/>
        <end position="230"/>
    </location>
</feature>
<gene>
    <name evidence="6" type="ORF">ODALV1_LOCUS17118</name>
</gene>
<feature type="domain" description="CUB" evidence="5">
    <location>
        <begin position="306"/>
        <end position="422"/>
    </location>
</feature>
<dbReference type="PROSITE" id="PS01180">
    <property type="entry name" value="CUB"/>
    <property type="match status" value="1"/>
</dbReference>
<keyword evidence="1" id="KW-1015">Disulfide bond</keyword>
<keyword evidence="4" id="KW-0472">Membrane</keyword>
<dbReference type="PANTHER" id="PTHR33236:SF11">
    <property type="entry name" value="CUB DOMAIN-CONTAINING PROTEIN"/>
    <property type="match status" value="1"/>
</dbReference>
<evidence type="ECO:0000256" key="4">
    <source>
        <dbReference type="SAM" id="Phobius"/>
    </source>
</evidence>
<name>A0ABP1R005_9HEXA</name>
<dbReference type="Gene3D" id="2.60.120.290">
    <property type="entry name" value="Spermadhesin, CUB domain"/>
    <property type="match status" value="1"/>
</dbReference>
<dbReference type="Proteomes" id="UP001642540">
    <property type="component" value="Unassembled WGS sequence"/>
</dbReference>
<organism evidence="6 7">
    <name type="scientific">Orchesella dallaii</name>
    <dbReference type="NCBI Taxonomy" id="48710"/>
    <lineage>
        <taxon>Eukaryota</taxon>
        <taxon>Metazoa</taxon>
        <taxon>Ecdysozoa</taxon>
        <taxon>Arthropoda</taxon>
        <taxon>Hexapoda</taxon>
        <taxon>Collembola</taxon>
        <taxon>Entomobryomorpha</taxon>
        <taxon>Entomobryoidea</taxon>
        <taxon>Orchesellidae</taxon>
        <taxon>Orchesellinae</taxon>
        <taxon>Orchesella</taxon>
    </lineage>
</organism>
<dbReference type="InterPro" id="IPR035914">
    <property type="entry name" value="Sperma_CUB_dom_sf"/>
</dbReference>
<feature type="transmembrane region" description="Helical" evidence="4">
    <location>
        <begin position="12"/>
        <end position="35"/>
    </location>
</feature>
<evidence type="ECO:0000256" key="2">
    <source>
        <dbReference type="PROSITE-ProRule" id="PRU00059"/>
    </source>
</evidence>
<sequence>MQSPNIMLSKGIFNIVVVVVAVIICEFCGEIGGVMTKLPAANNVSKVIFTAPSSPSSEKRKNSRLIHSTCLSESCNTGQETVEKDSDEVLENNVEEFENDVEDSEVVYDDDILHETTLSSAYDTSTNKDNNSMQSKVLPRLIAVKVPALLPQAKLKNDSRPLQNIYSNYPTIRLADFARKIMFPEWIWTKFTPPPIVKKSETPDKVGSDSPSSRPADFGYNETTLPSTTTRRPKGILERPTITFDNNMSRFLRLFTVVRFQNVPCTGPSGENGTCYHGKECADLGGQGTTPCAQGLGVCCLFYKSCGETVQRNGTYFVSSGASFARGVSTCNINIQKISPSIRNIKLEFQQFILQPPNAGNCESDRFMVSGQNTNNIIPILCGNNSGGHIYIETGTSQSQIQLSVMTTGEGPRTWSIQINQFEESQSHFNPPSHCLQHHEGTMGIITSFNYDSALSPQYLNNLNYAICIRKEAGFCSITYTNLVPDGQYFPFQVVNADAQGNLLLPSGQAGVGIRNCPDDYIILNGIRLCGERLNDGTKTTLLMDDAPVTDATNGPFTMIVRTNEIDVGGGFAIYYRQNPCMSTAG</sequence>
<evidence type="ECO:0000259" key="5">
    <source>
        <dbReference type="PROSITE" id="PS01180"/>
    </source>
</evidence>
<keyword evidence="4" id="KW-1133">Transmembrane helix</keyword>
<keyword evidence="4" id="KW-0812">Transmembrane</keyword>
<comment type="caution">
    <text evidence="6">The sequence shown here is derived from an EMBL/GenBank/DDBJ whole genome shotgun (WGS) entry which is preliminary data.</text>
</comment>
<dbReference type="InterPro" id="IPR058698">
    <property type="entry name" value="CUB_metazoa"/>
</dbReference>
<keyword evidence="7" id="KW-1185">Reference proteome</keyword>
<dbReference type="EMBL" id="CAXLJM020000051">
    <property type="protein sequence ID" value="CAL8116018.1"/>
    <property type="molecule type" value="Genomic_DNA"/>
</dbReference>
<dbReference type="PANTHER" id="PTHR33236">
    <property type="entry name" value="INTRAFLAGELLAR TRANSPORT PROTEIN 122 FAMILY PROTEIN-RELATED"/>
    <property type="match status" value="1"/>
</dbReference>
<comment type="caution">
    <text evidence="2">Lacks conserved residue(s) required for the propagation of feature annotation.</text>
</comment>
<evidence type="ECO:0000256" key="1">
    <source>
        <dbReference type="ARBA" id="ARBA00023157"/>
    </source>
</evidence>
<feature type="region of interest" description="Disordered" evidence="3">
    <location>
        <begin position="198"/>
        <end position="233"/>
    </location>
</feature>
<dbReference type="Pfam" id="PF26080">
    <property type="entry name" value="CUB_animal"/>
    <property type="match status" value="1"/>
</dbReference>
<reference evidence="6 7" key="1">
    <citation type="submission" date="2024-08" db="EMBL/GenBank/DDBJ databases">
        <authorList>
            <person name="Cucini C."/>
            <person name="Frati F."/>
        </authorList>
    </citation>
    <scope>NUCLEOTIDE SEQUENCE [LARGE SCALE GENOMIC DNA]</scope>
</reference>
<accession>A0ABP1R005</accession>
<proteinExistence type="predicted"/>
<feature type="compositionally biased region" description="Basic and acidic residues" evidence="3">
    <location>
        <begin position="198"/>
        <end position="207"/>
    </location>
</feature>
<evidence type="ECO:0000313" key="6">
    <source>
        <dbReference type="EMBL" id="CAL8116018.1"/>
    </source>
</evidence>
<dbReference type="InterPro" id="IPR000859">
    <property type="entry name" value="CUB_dom"/>
</dbReference>
<evidence type="ECO:0000313" key="7">
    <source>
        <dbReference type="Proteomes" id="UP001642540"/>
    </source>
</evidence>